<sequence length="86" mass="9064">MMWWLTSNSSSVLSEPCGKGIRRPLATHMQGAVLALPNHGIAPTPVAFVIGLLNFVSIQRLVGALGVLRPVCTPLDSRHAILPPGG</sequence>
<dbReference type="EMBL" id="JAQQAF010000239">
    <property type="protein sequence ID" value="KAJ8454729.1"/>
    <property type="molecule type" value="Genomic_DNA"/>
</dbReference>
<proteinExistence type="predicted"/>
<reference evidence="1 2" key="1">
    <citation type="submission" date="2022-12" db="EMBL/GenBank/DDBJ databases">
        <title>Chromosome-scale assembly of the Ensete ventricosum genome.</title>
        <authorList>
            <person name="Dussert Y."/>
            <person name="Stocks J."/>
            <person name="Wendawek A."/>
            <person name="Woldeyes F."/>
            <person name="Nichols R.A."/>
            <person name="Borrell J.S."/>
        </authorList>
    </citation>
    <scope>NUCLEOTIDE SEQUENCE [LARGE SCALE GENOMIC DNA]</scope>
    <source>
        <strain evidence="2">cv. Maze</strain>
        <tissue evidence="1">Seeds</tissue>
    </source>
</reference>
<evidence type="ECO:0000313" key="1">
    <source>
        <dbReference type="EMBL" id="KAJ8454729.1"/>
    </source>
</evidence>
<gene>
    <name evidence="1" type="ORF">OPV22_035207</name>
</gene>
<evidence type="ECO:0008006" key="3">
    <source>
        <dbReference type="Google" id="ProtNLM"/>
    </source>
</evidence>
<name>A0AAX5KDR2_ENSVE</name>
<protein>
    <recommendedName>
        <fullName evidence="3">SLC26A/SulP transporter domain-containing protein</fullName>
    </recommendedName>
</protein>
<comment type="caution">
    <text evidence="1">The sequence shown here is derived from an EMBL/GenBank/DDBJ whole genome shotgun (WGS) entry which is preliminary data.</text>
</comment>
<evidence type="ECO:0000313" key="2">
    <source>
        <dbReference type="Proteomes" id="UP001222027"/>
    </source>
</evidence>
<keyword evidence="2" id="KW-1185">Reference proteome</keyword>
<dbReference type="Proteomes" id="UP001222027">
    <property type="component" value="Unassembled WGS sequence"/>
</dbReference>
<dbReference type="AlphaFoldDB" id="A0AAX5KDR2"/>
<accession>A0AAX5KDR2</accession>
<organism evidence="1 2">
    <name type="scientific">Ensete ventricosum</name>
    <name type="common">Abyssinian banana</name>
    <name type="synonym">Musa ensete</name>
    <dbReference type="NCBI Taxonomy" id="4639"/>
    <lineage>
        <taxon>Eukaryota</taxon>
        <taxon>Viridiplantae</taxon>
        <taxon>Streptophyta</taxon>
        <taxon>Embryophyta</taxon>
        <taxon>Tracheophyta</taxon>
        <taxon>Spermatophyta</taxon>
        <taxon>Magnoliopsida</taxon>
        <taxon>Liliopsida</taxon>
        <taxon>Zingiberales</taxon>
        <taxon>Musaceae</taxon>
        <taxon>Ensete</taxon>
    </lineage>
</organism>